<dbReference type="EMBL" id="KN847479">
    <property type="protein sequence ID" value="KIX03236.1"/>
    <property type="molecule type" value="Genomic_DNA"/>
</dbReference>
<evidence type="ECO:0000313" key="3">
    <source>
        <dbReference type="Proteomes" id="UP000053617"/>
    </source>
</evidence>
<accession>A0A0D2IIX0</accession>
<proteinExistence type="predicted"/>
<keyword evidence="1" id="KW-1133">Transmembrane helix</keyword>
<keyword evidence="1" id="KW-0472">Membrane</keyword>
<dbReference type="VEuPathDB" id="FungiDB:Z518_06788"/>
<evidence type="ECO:0000313" key="2">
    <source>
        <dbReference type="EMBL" id="KIX03236.1"/>
    </source>
</evidence>
<name>A0A0D2IIX0_9EURO</name>
<sequence length="60" mass="6639">MALEAEVTVSVVFGIFMAIVALIALWQVAFYAARAVRSYVQKADFDGAQQSRSDHFELEA</sequence>
<dbReference type="HOGENOM" id="CLU_3124896_0_0_1"/>
<dbReference type="GeneID" id="25294859"/>
<dbReference type="RefSeq" id="XP_013270372.1">
    <property type="nucleotide sequence ID" value="XM_013414918.1"/>
</dbReference>
<protein>
    <submittedName>
        <fullName evidence="2">Rhinocladiella mackenziei CBS 650.93 unplaced genomic scaffold supercont1.5, whole genome shotgun sequence</fullName>
    </submittedName>
</protein>
<organism evidence="2 3">
    <name type="scientific">Rhinocladiella mackenziei CBS 650.93</name>
    <dbReference type="NCBI Taxonomy" id="1442369"/>
    <lineage>
        <taxon>Eukaryota</taxon>
        <taxon>Fungi</taxon>
        <taxon>Dikarya</taxon>
        <taxon>Ascomycota</taxon>
        <taxon>Pezizomycotina</taxon>
        <taxon>Eurotiomycetes</taxon>
        <taxon>Chaetothyriomycetidae</taxon>
        <taxon>Chaetothyriales</taxon>
        <taxon>Herpotrichiellaceae</taxon>
        <taxon>Rhinocladiella</taxon>
    </lineage>
</organism>
<keyword evidence="3" id="KW-1185">Reference proteome</keyword>
<reference evidence="2 3" key="1">
    <citation type="submission" date="2015-01" db="EMBL/GenBank/DDBJ databases">
        <title>The Genome Sequence of Rhinocladiella mackenzie CBS 650.93.</title>
        <authorList>
            <consortium name="The Broad Institute Genomics Platform"/>
            <person name="Cuomo C."/>
            <person name="de Hoog S."/>
            <person name="Gorbushina A."/>
            <person name="Stielow B."/>
            <person name="Teixiera M."/>
            <person name="Abouelleil A."/>
            <person name="Chapman S.B."/>
            <person name="Priest M."/>
            <person name="Young S.K."/>
            <person name="Wortman J."/>
            <person name="Nusbaum C."/>
            <person name="Birren B."/>
        </authorList>
    </citation>
    <scope>NUCLEOTIDE SEQUENCE [LARGE SCALE GENOMIC DNA]</scope>
    <source>
        <strain evidence="2 3">CBS 650.93</strain>
    </source>
</reference>
<dbReference type="OrthoDB" id="4137152at2759"/>
<feature type="transmembrane region" description="Helical" evidence="1">
    <location>
        <begin position="12"/>
        <end position="33"/>
    </location>
</feature>
<dbReference type="Proteomes" id="UP000053617">
    <property type="component" value="Unassembled WGS sequence"/>
</dbReference>
<keyword evidence="1" id="KW-0812">Transmembrane</keyword>
<gene>
    <name evidence="2" type="ORF">Z518_06788</name>
</gene>
<dbReference type="AlphaFoldDB" id="A0A0D2IIX0"/>
<evidence type="ECO:0000256" key="1">
    <source>
        <dbReference type="SAM" id="Phobius"/>
    </source>
</evidence>